<dbReference type="EMBL" id="JBJUIK010000011">
    <property type="protein sequence ID" value="KAL3513000.1"/>
    <property type="molecule type" value="Genomic_DNA"/>
</dbReference>
<reference evidence="2 3" key="1">
    <citation type="submission" date="2024-11" db="EMBL/GenBank/DDBJ databases">
        <title>A near-complete genome assembly of Cinchona calisaya.</title>
        <authorList>
            <person name="Lian D.C."/>
            <person name="Zhao X.W."/>
            <person name="Wei L."/>
        </authorList>
    </citation>
    <scope>NUCLEOTIDE SEQUENCE [LARGE SCALE GENOMIC DNA]</scope>
    <source>
        <tissue evidence="2">Nenye</tissue>
    </source>
</reference>
<protein>
    <recommendedName>
        <fullName evidence="1">Retrotransposon gag domain-containing protein</fullName>
    </recommendedName>
</protein>
<comment type="caution">
    <text evidence="2">The sequence shown here is derived from an EMBL/GenBank/DDBJ whole genome shotgun (WGS) entry which is preliminary data.</text>
</comment>
<name>A0ABD2Z3T5_9GENT</name>
<organism evidence="2 3">
    <name type="scientific">Cinchona calisaya</name>
    <dbReference type="NCBI Taxonomy" id="153742"/>
    <lineage>
        <taxon>Eukaryota</taxon>
        <taxon>Viridiplantae</taxon>
        <taxon>Streptophyta</taxon>
        <taxon>Embryophyta</taxon>
        <taxon>Tracheophyta</taxon>
        <taxon>Spermatophyta</taxon>
        <taxon>Magnoliopsida</taxon>
        <taxon>eudicotyledons</taxon>
        <taxon>Gunneridae</taxon>
        <taxon>Pentapetalae</taxon>
        <taxon>asterids</taxon>
        <taxon>lamiids</taxon>
        <taxon>Gentianales</taxon>
        <taxon>Rubiaceae</taxon>
        <taxon>Cinchonoideae</taxon>
        <taxon>Cinchoneae</taxon>
        <taxon>Cinchona</taxon>
    </lineage>
</organism>
<proteinExistence type="predicted"/>
<evidence type="ECO:0000259" key="1">
    <source>
        <dbReference type="Pfam" id="PF03732"/>
    </source>
</evidence>
<keyword evidence="3" id="KW-1185">Reference proteome</keyword>
<dbReference type="Proteomes" id="UP001630127">
    <property type="component" value="Unassembled WGS sequence"/>
</dbReference>
<feature type="domain" description="Retrotransposon gag" evidence="1">
    <location>
        <begin position="4"/>
        <end position="74"/>
    </location>
</feature>
<dbReference type="PANTHER" id="PTHR33223:SF10">
    <property type="entry name" value="AMINOTRANSFERASE-LIKE PLANT MOBILE DOMAIN-CONTAINING PROTEIN"/>
    <property type="match status" value="1"/>
</dbReference>
<accession>A0ABD2Z3T5</accession>
<dbReference type="PANTHER" id="PTHR33223">
    <property type="entry name" value="CCHC-TYPE DOMAIN-CONTAINING PROTEIN"/>
    <property type="match status" value="1"/>
</dbReference>
<evidence type="ECO:0000313" key="2">
    <source>
        <dbReference type="EMBL" id="KAL3513000.1"/>
    </source>
</evidence>
<evidence type="ECO:0000313" key="3">
    <source>
        <dbReference type="Proteomes" id="UP001630127"/>
    </source>
</evidence>
<gene>
    <name evidence="2" type="ORF">ACH5RR_025717</name>
</gene>
<sequence length="122" mass="14431">MRSVDSFTDLTKKFLRHFMSRKTIQRKASYLLRVQQRQDEMLKQYIGRFNDEDIHICNADETMLIAAFMSGIRPGMFNADLASSVTKTFGEFLQREDDYIWGKESNRAKTELQEPRDKVRKN</sequence>
<dbReference type="Pfam" id="PF03732">
    <property type="entry name" value="Retrotrans_gag"/>
    <property type="match status" value="1"/>
</dbReference>
<dbReference type="InterPro" id="IPR005162">
    <property type="entry name" value="Retrotrans_gag_dom"/>
</dbReference>
<dbReference type="AlphaFoldDB" id="A0ABD2Z3T5"/>